<keyword evidence="3" id="KW-1185">Reference proteome</keyword>
<dbReference type="Proteomes" id="UP000679335">
    <property type="component" value="Chromosome"/>
</dbReference>
<evidence type="ECO:0000259" key="1">
    <source>
        <dbReference type="Pfam" id="PF24551"/>
    </source>
</evidence>
<organism evidence="2 3">
    <name type="scientific">Cellulomonas dongxiuzhuiae</name>
    <dbReference type="NCBI Taxonomy" id="2819979"/>
    <lineage>
        <taxon>Bacteria</taxon>
        <taxon>Bacillati</taxon>
        <taxon>Actinomycetota</taxon>
        <taxon>Actinomycetes</taxon>
        <taxon>Micrococcales</taxon>
        <taxon>Cellulomonadaceae</taxon>
        <taxon>Cellulomonas</taxon>
    </lineage>
</organism>
<evidence type="ECO:0000313" key="3">
    <source>
        <dbReference type="Proteomes" id="UP000679335"/>
    </source>
</evidence>
<evidence type="ECO:0000313" key="2">
    <source>
        <dbReference type="EMBL" id="QWC16954.1"/>
    </source>
</evidence>
<feature type="domain" description="Histone acetyltransferase Rv0428c-like SH3" evidence="1">
    <location>
        <begin position="10"/>
        <end position="75"/>
    </location>
</feature>
<dbReference type="InterPro" id="IPR056934">
    <property type="entry name" value="SH3_Rv0428c"/>
</dbReference>
<proteinExistence type="predicted"/>
<reference evidence="2 3" key="1">
    <citation type="submission" date="2021-05" db="EMBL/GenBank/DDBJ databases">
        <title>Novel species in genus Cellulomonas.</title>
        <authorList>
            <person name="Zhang G."/>
        </authorList>
    </citation>
    <scope>NUCLEOTIDE SEQUENCE [LARGE SCALE GENOMIC DNA]</scope>
    <source>
        <strain evidence="3">zg-ZUI157</strain>
    </source>
</reference>
<accession>A0ABX8GP40</accession>
<name>A0ABX8GP40_9CELL</name>
<dbReference type="RefSeq" id="WP_208198110.1">
    <property type="nucleotide sequence ID" value="NZ_CP076023.1"/>
</dbReference>
<protein>
    <recommendedName>
        <fullName evidence="1">Histone acetyltransferase Rv0428c-like SH3 domain-containing protein</fullName>
    </recommendedName>
</protein>
<dbReference type="EMBL" id="CP076023">
    <property type="protein sequence ID" value="QWC16954.1"/>
    <property type="molecule type" value="Genomic_DNA"/>
</dbReference>
<sequence length="91" mass="9832">MSPATWRAWPPGTRVVVRRRRDDLPPGTLTGTLHGGEPPFTDVLGEVLAVDDDGLTVRTRRGDVRVPAGDVLRAKVVPPPPARRPRRAGPA</sequence>
<dbReference type="Pfam" id="PF24551">
    <property type="entry name" value="SH3_Rv0428c"/>
    <property type="match status" value="1"/>
</dbReference>
<gene>
    <name evidence="2" type="ORF">KKR89_04840</name>
</gene>